<evidence type="ECO:0000313" key="2">
    <source>
        <dbReference type="EMBL" id="EKT62471.1"/>
    </source>
</evidence>
<protein>
    <submittedName>
        <fullName evidence="2">Uncharacterized protein</fullName>
    </submittedName>
</protein>
<dbReference type="OrthoDB" id="4244824at2"/>
<dbReference type="GO" id="GO:0005886">
    <property type="term" value="C:plasma membrane"/>
    <property type="evidence" value="ECO:0007669"/>
    <property type="project" value="TreeGrafter"/>
</dbReference>
<organism evidence="2 3">
    <name type="scientific">Providencia burhodogranariea DSM 19968</name>
    <dbReference type="NCBI Taxonomy" id="1141662"/>
    <lineage>
        <taxon>Bacteria</taxon>
        <taxon>Pseudomonadati</taxon>
        <taxon>Pseudomonadota</taxon>
        <taxon>Gammaproteobacteria</taxon>
        <taxon>Enterobacterales</taxon>
        <taxon>Morganellaceae</taxon>
        <taxon>Providencia</taxon>
    </lineage>
</organism>
<dbReference type="PATRIC" id="fig|1141662.3.peg.1580"/>
<dbReference type="eggNOG" id="COG3238">
    <property type="taxonomic scope" value="Bacteria"/>
</dbReference>
<dbReference type="PANTHER" id="PTHR34821">
    <property type="entry name" value="INNER MEMBRANE PROTEIN YDCZ"/>
    <property type="match status" value="1"/>
</dbReference>
<evidence type="ECO:0000313" key="3">
    <source>
        <dbReference type="Proteomes" id="UP000009336"/>
    </source>
</evidence>
<keyword evidence="1" id="KW-0812">Transmembrane</keyword>
<evidence type="ECO:0000256" key="1">
    <source>
        <dbReference type="SAM" id="Phobius"/>
    </source>
</evidence>
<gene>
    <name evidence="2" type="ORF">OOA_07795</name>
</gene>
<keyword evidence="1" id="KW-1133">Transmembrane helix</keyword>
<dbReference type="STRING" id="1141662.OOA_07795"/>
<dbReference type="HOGENOM" id="CLU_068878_5_0_6"/>
<keyword evidence="1" id="KW-0472">Membrane</keyword>
<proteinExistence type="predicted"/>
<dbReference type="AlphaFoldDB" id="K8WR93"/>
<reference evidence="2 3" key="1">
    <citation type="journal article" date="2012" name="BMC Genomics">
        <title>Comparative genomics of bacteria in the genus Providencia isolated from wild Drosophila melanogaster.</title>
        <authorList>
            <person name="Galac M.R."/>
            <person name="Lazzaro B.P."/>
        </authorList>
    </citation>
    <scope>NUCLEOTIDE SEQUENCE [LARGE SCALE GENOMIC DNA]</scope>
    <source>
        <strain evidence="2 3">DSM 19968</strain>
    </source>
</reference>
<dbReference type="RefSeq" id="WP_008911582.1">
    <property type="nucleotide sequence ID" value="NZ_KB233222.1"/>
</dbReference>
<sequence>MKNKLFLPLLAIVSGILLTLMIMSNSYLSQFTSPVKASWLTHGVGAIFSLFIFMIFGLKKMTINKKGKAPLIGYLAGIPGAFTVLLAAITVNSSLSLSGSIVLMLVGQVIFGLIIDYFGFFNIKAKGNKIKRRDLIVAGLFVLGSIFIVLGK</sequence>
<feature type="transmembrane region" description="Helical" evidence="1">
    <location>
        <begin position="135"/>
        <end position="151"/>
    </location>
</feature>
<dbReference type="InterPro" id="IPR006750">
    <property type="entry name" value="YdcZ"/>
</dbReference>
<feature type="transmembrane region" description="Helical" evidence="1">
    <location>
        <begin position="38"/>
        <end position="58"/>
    </location>
</feature>
<dbReference type="PANTHER" id="PTHR34821:SF2">
    <property type="entry name" value="INNER MEMBRANE PROTEIN YDCZ"/>
    <property type="match status" value="1"/>
</dbReference>
<feature type="transmembrane region" description="Helical" evidence="1">
    <location>
        <begin position="70"/>
        <end position="89"/>
    </location>
</feature>
<accession>K8WR93</accession>
<comment type="caution">
    <text evidence="2">The sequence shown here is derived from an EMBL/GenBank/DDBJ whole genome shotgun (WGS) entry which is preliminary data.</text>
</comment>
<name>K8WR93_9GAMM</name>
<dbReference type="Proteomes" id="UP000009336">
    <property type="component" value="Unassembled WGS sequence"/>
</dbReference>
<feature type="transmembrane region" description="Helical" evidence="1">
    <location>
        <begin position="101"/>
        <end position="123"/>
    </location>
</feature>
<dbReference type="EMBL" id="AKKL01000020">
    <property type="protein sequence ID" value="EKT62471.1"/>
    <property type="molecule type" value="Genomic_DNA"/>
</dbReference>
<keyword evidence="3" id="KW-1185">Reference proteome</keyword>
<dbReference type="Pfam" id="PF04657">
    <property type="entry name" value="DMT_YdcZ"/>
    <property type="match status" value="1"/>
</dbReference>